<dbReference type="EMBL" id="JAUHHC010000001">
    <property type="protein sequence ID" value="MDN3919649.1"/>
    <property type="molecule type" value="Genomic_DNA"/>
</dbReference>
<evidence type="ECO:0000313" key="2">
    <source>
        <dbReference type="EMBL" id="MDN3919649.1"/>
    </source>
</evidence>
<reference evidence="2 3" key="1">
    <citation type="submission" date="2023-06" db="EMBL/GenBank/DDBJ databases">
        <title>Pelomonas sp. PFR6 16S ribosomal RNA gene Genome sequencing and assembly.</title>
        <authorList>
            <person name="Woo H."/>
        </authorList>
    </citation>
    <scope>NUCLEOTIDE SEQUENCE [LARGE SCALE GENOMIC DNA]</scope>
    <source>
        <strain evidence="2 3">PFR6</strain>
    </source>
</reference>
<evidence type="ECO:0000313" key="3">
    <source>
        <dbReference type="Proteomes" id="UP001228044"/>
    </source>
</evidence>
<proteinExistence type="predicted"/>
<keyword evidence="3" id="KW-1185">Reference proteome</keyword>
<name>A0ABT8DTK5_9BURK</name>
<protein>
    <recommendedName>
        <fullName evidence="4">Lipoprotein</fullName>
    </recommendedName>
</protein>
<evidence type="ECO:0000256" key="1">
    <source>
        <dbReference type="SAM" id="MobiDB-lite"/>
    </source>
</evidence>
<feature type="region of interest" description="Disordered" evidence="1">
    <location>
        <begin position="139"/>
        <end position="160"/>
    </location>
</feature>
<evidence type="ECO:0008006" key="4">
    <source>
        <dbReference type="Google" id="ProtNLM"/>
    </source>
</evidence>
<gene>
    <name evidence="2" type="ORF">QWJ38_05055</name>
</gene>
<comment type="caution">
    <text evidence="2">The sequence shown here is derived from an EMBL/GenBank/DDBJ whole genome shotgun (WGS) entry which is preliminary data.</text>
</comment>
<accession>A0ABT8DTK5</accession>
<sequence>MLRMSTGLIALVLTQIVGCASIVNGQNQSVSVDARSDAGVLAGANCTLSNNKGTWYVSTPGTVTVQRSFEDMAVKCEKTAYEPGLATFKSSTKAMAFGNIIFGGVIGAGVDVATGAAYDYPAVLTVMMAKAGQAAPAPAAAASDAQPTTTAAAASPTAVK</sequence>
<dbReference type="Proteomes" id="UP001228044">
    <property type="component" value="Unassembled WGS sequence"/>
</dbReference>
<organism evidence="2 3">
    <name type="scientific">Roseateles violae</name>
    <dbReference type="NCBI Taxonomy" id="3058042"/>
    <lineage>
        <taxon>Bacteria</taxon>
        <taxon>Pseudomonadati</taxon>
        <taxon>Pseudomonadota</taxon>
        <taxon>Betaproteobacteria</taxon>
        <taxon>Burkholderiales</taxon>
        <taxon>Sphaerotilaceae</taxon>
        <taxon>Roseateles</taxon>
    </lineage>
</organism>
<dbReference type="RefSeq" id="WP_290357945.1">
    <property type="nucleotide sequence ID" value="NZ_JAUHHC010000001.1"/>
</dbReference>